<evidence type="ECO:0000313" key="2">
    <source>
        <dbReference type="Proteomes" id="UP001564626"/>
    </source>
</evidence>
<sequence>MRERRGDVVLRVNAMDGQYHIRSSPGVGDMWPASRDGLFVGEDNWVAVLCGTFWGPVDLSVREHDAPLGEVDRDWDMAAEWSLDCPEGTFAIHDIYSNDPPHVVEVAAGWTRLRLSVRGRTRAREVPEPVTVPVEQHLLELWPAPAWHGPAVVHGPDGLAHHLRSQ</sequence>
<reference evidence="1 2" key="1">
    <citation type="submission" date="2024-08" db="EMBL/GenBank/DDBJ databases">
        <title>Genome mining of Saccharopolyspora cebuensis PGLac3 from Nigerian medicinal plant.</title>
        <authorList>
            <person name="Ezeobiora C.E."/>
            <person name="Igbokwe N.H."/>
            <person name="Amin D.H."/>
            <person name="Mendie U.E."/>
        </authorList>
    </citation>
    <scope>NUCLEOTIDE SEQUENCE [LARGE SCALE GENOMIC DNA]</scope>
    <source>
        <strain evidence="1 2">PGLac3</strain>
    </source>
</reference>
<gene>
    <name evidence="1" type="ORF">AB8O55_07130</name>
</gene>
<dbReference type="RefSeq" id="WP_345364640.1">
    <property type="nucleotide sequence ID" value="NZ_BAABII010000012.1"/>
</dbReference>
<keyword evidence="2" id="KW-1185">Reference proteome</keyword>
<proteinExistence type="predicted"/>
<name>A0ABV4CDJ9_9PSEU</name>
<dbReference type="Proteomes" id="UP001564626">
    <property type="component" value="Unassembled WGS sequence"/>
</dbReference>
<organism evidence="1 2">
    <name type="scientific">Saccharopolyspora cebuensis</name>
    <dbReference type="NCBI Taxonomy" id="418759"/>
    <lineage>
        <taxon>Bacteria</taxon>
        <taxon>Bacillati</taxon>
        <taxon>Actinomycetota</taxon>
        <taxon>Actinomycetes</taxon>
        <taxon>Pseudonocardiales</taxon>
        <taxon>Pseudonocardiaceae</taxon>
        <taxon>Saccharopolyspora</taxon>
    </lineage>
</organism>
<comment type="caution">
    <text evidence="1">The sequence shown here is derived from an EMBL/GenBank/DDBJ whole genome shotgun (WGS) entry which is preliminary data.</text>
</comment>
<evidence type="ECO:0000313" key="1">
    <source>
        <dbReference type="EMBL" id="MEY8039166.1"/>
    </source>
</evidence>
<protein>
    <submittedName>
        <fullName evidence="1">Uncharacterized protein</fullName>
    </submittedName>
</protein>
<accession>A0ABV4CDJ9</accession>
<dbReference type="EMBL" id="JBGEHV010000009">
    <property type="protein sequence ID" value="MEY8039166.1"/>
    <property type="molecule type" value="Genomic_DNA"/>
</dbReference>